<evidence type="ECO:0000313" key="2">
    <source>
        <dbReference type="Proteomes" id="UP000326944"/>
    </source>
</evidence>
<evidence type="ECO:0000313" key="1">
    <source>
        <dbReference type="EMBL" id="QFR50297.1"/>
    </source>
</evidence>
<protein>
    <submittedName>
        <fullName evidence="1">Uncharacterized protein</fullName>
    </submittedName>
</protein>
<gene>
    <name evidence="1" type="ORF">FJR48_11380</name>
</gene>
<dbReference type="AlphaFoldDB" id="A0A5P8P3W6"/>
<keyword evidence="2" id="KW-1185">Reference proteome</keyword>
<dbReference type="KEGG" id="sulg:FJR48_11380"/>
<organism evidence="1 2">
    <name type="scientific">Sulfurimonas lithotrophica</name>
    <dbReference type="NCBI Taxonomy" id="2590022"/>
    <lineage>
        <taxon>Bacteria</taxon>
        <taxon>Pseudomonadati</taxon>
        <taxon>Campylobacterota</taxon>
        <taxon>Epsilonproteobacteria</taxon>
        <taxon>Campylobacterales</taxon>
        <taxon>Sulfurimonadaceae</taxon>
        <taxon>Sulfurimonas</taxon>
    </lineage>
</organism>
<proteinExistence type="predicted"/>
<dbReference type="EMBL" id="CP043617">
    <property type="protein sequence ID" value="QFR50297.1"/>
    <property type="molecule type" value="Genomic_DNA"/>
</dbReference>
<name>A0A5P8P3W6_9BACT</name>
<reference evidence="1 2" key="1">
    <citation type="submission" date="2019-09" db="EMBL/GenBank/DDBJ databases">
        <title>Sulfurimonas gotlandica sp. nov., a chemoautotrophic and psychrotolerant epsilonproteobacterium isolated from a pelagic redoxcline, and an emended description of the genus Sulfurimonas.</title>
        <authorList>
            <person name="Wang S."/>
            <person name="Jiang L."/>
            <person name="Shao S."/>
        </authorList>
    </citation>
    <scope>NUCLEOTIDE SEQUENCE [LARGE SCALE GENOMIC DNA]</scope>
    <source>
        <strain evidence="1 2">GYSZ_1</strain>
    </source>
</reference>
<dbReference type="Proteomes" id="UP000326944">
    <property type="component" value="Chromosome"/>
</dbReference>
<dbReference type="RefSeq" id="WP_152308245.1">
    <property type="nucleotide sequence ID" value="NZ_CP043617.1"/>
</dbReference>
<accession>A0A5P8P3W6</accession>
<sequence>MDWIEKQIHFPNKKDKYENKKAKAFDSLSVTCEDGLDYHYLTKTTSEEPRTYCNNAPQT</sequence>